<sequence>MLNTINFPQGTTGTTYSSTTPLWNLAQDLCRFANLSANTLGNINGLNGFNPLGSGIYGQNTVGSPLNTLGTSPFGYGVSPLQSTVQDVASLCGLNSGLNQSAFGNPFLGNFGSSPSVLNSTLHAGVQAGIAYAFNALASQWGCAGVQNPFVQGLNSAFSGVSPTNYGTSTTSLNCIDNDHEFIVECWAPGAESKNTSVTVVGSEIRIRAHAAGVMHTHTHGTSSGFISVPLPGVVDVSAIKATVKDGIVKIVLPKTKAVTDTIRQIKVA</sequence>
<accession>A0ABZ2C4S6</accession>
<dbReference type="Gene3D" id="2.60.40.790">
    <property type="match status" value="1"/>
</dbReference>
<dbReference type="SUPFAM" id="SSF49764">
    <property type="entry name" value="HSP20-like chaperones"/>
    <property type="match status" value="1"/>
</dbReference>
<evidence type="ECO:0000256" key="1">
    <source>
        <dbReference type="PROSITE-ProRule" id="PRU00285"/>
    </source>
</evidence>
<name>A0ABZ2C4S6_9PROT</name>
<dbReference type="PROSITE" id="PS01031">
    <property type="entry name" value="SHSP"/>
    <property type="match status" value="1"/>
</dbReference>
<dbReference type="Pfam" id="PF00011">
    <property type="entry name" value="HSP20"/>
    <property type="match status" value="1"/>
</dbReference>
<protein>
    <submittedName>
        <fullName evidence="4">Hsp20/alpha crystallin family protein</fullName>
    </submittedName>
</protein>
<evidence type="ECO:0000259" key="3">
    <source>
        <dbReference type="PROSITE" id="PS01031"/>
    </source>
</evidence>
<keyword evidence="5" id="KW-1185">Reference proteome</keyword>
<gene>
    <name evidence="4" type="ORF">Bealeia1_01250</name>
</gene>
<proteinExistence type="inferred from homology"/>
<dbReference type="InterPro" id="IPR008978">
    <property type="entry name" value="HSP20-like_chaperone"/>
</dbReference>
<dbReference type="RefSeq" id="WP_331255851.1">
    <property type="nucleotide sequence ID" value="NZ_CP133270.1"/>
</dbReference>
<comment type="similarity">
    <text evidence="1 2">Belongs to the small heat shock protein (HSP20) family.</text>
</comment>
<evidence type="ECO:0000256" key="2">
    <source>
        <dbReference type="RuleBase" id="RU003616"/>
    </source>
</evidence>
<dbReference type="CDD" id="cd06464">
    <property type="entry name" value="ACD_sHsps-like"/>
    <property type="match status" value="1"/>
</dbReference>
<evidence type="ECO:0000313" key="4">
    <source>
        <dbReference type="EMBL" id="WVX67053.1"/>
    </source>
</evidence>
<dbReference type="InterPro" id="IPR002068">
    <property type="entry name" value="A-crystallin/Hsp20_dom"/>
</dbReference>
<dbReference type="Proteomes" id="UP001330434">
    <property type="component" value="Chromosome"/>
</dbReference>
<reference evidence="4 5" key="1">
    <citation type="journal article" date="2024" name="Environ. Microbiol.">
        <title>Novel evolutionary insights on the interactions of the Holosporales (Alphaproteobacteria) with eukaryotic hosts from comparative genomics.</title>
        <authorList>
            <person name="Giovannini M."/>
            <person name="Petroni G."/>
            <person name="Castelli M."/>
        </authorList>
    </citation>
    <scope>NUCLEOTIDE SEQUENCE [LARGE SCALE GENOMIC DNA]</scope>
    <source>
        <strain evidence="4 5">US_Bl 15I1</strain>
    </source>
</reference>
<organism evidence="4 5">
    <name type="scientific">Candidatus Bealeia paramacronuclearis</name>
    <dbReference type="NCBI Taxonomy" id="1921001"/>
    <lineage>
        <taxon>Bacteria</taxon>
        <taxon>Pseudomonadati</taxon>
        <taxon>Pseudomonadota</taxon>
        <taxon>Alphaproteobacteria</taxon>
        <taxon>Holosporales</taxon>
        <taxon>Holosporaceae</taxon>
        <taxon>Candidatus Bealeia</taxon>
    </lineage>
</organism>
<feature type="domain" description="SHSP" evidence="3">
    <location>
        <begin position="164"/>
        <end position="269"/>
    </location>
</feature>
<evidence type="ECO:0000313" key="5">
    <source>
        <dbReference type="Proteomes" id="UP001330434"/>
    </source>
</evidence>
<dbReference type="EMBL" id="CP133270">
    <property type="protein sequence ID" value="WVX67053.1"/>
    <property type="molecule type" value="Genomic_DNA"/>
</dbReference>